<name>A0A8H5HDN2_9AGAR</name>
<keyword evidence="1" id="KW-1133">Transmembrane helix</keyword>
<dbReference type="EMBL" id="JAACJP010000011">
    <property type="protein sequence ID" value="KAF5381349.1"/>
    <property type="molecule type" value="Genomic_DNA"/>
</dbReference>
<proteinExistence type="predicted"/>
<feature type="transmembrane region" description="Helical" evidence="1">
    <location>
        <begin position="98"/>
        <end position="119"/>
    </location>
</feature>
<feature type="transmembrane region" description="Helical" evidence="1">
    <location>
        <begin position="233"/>
        <end position="251"/>
    </location>
</feature>
<dbReference type="AlphaFoldDB" id="A0A8H5HDN2"/>
<feature type="transmembrane region" description="Helical" evidence="1">
    <location>
        <begin position="72"/>
        <end position="92"/>
    </location>
</feature>
<protein>
    <submittedName>
        <fullName evidence="2">Uncharacterized protein</fullName>
    </submittedName>
</protein>
<dbReference type="Proteomes" id="UP000565441">
    <property type="component" value="Unassembled WGS sequence"/>
</dbReference>
<feature type="transmembrane region" description="Helical" evidence="1">
    <location>
        <begin position="131"/>
        <end position="153"/>
    </location>
</feature>
<accession>A0A8H5HDN2</accession>
<feature type="transmembrane region" description="Helical" evidence="1">
    <location>
        <begin position="32"/>
        <end position="52"/>
    </location>
</feature>
<evidence type="ECO:0000313" key="2">
    <source>
        <dbReference type="EMBL" id="KAF5381349.1"/>
    </source>
</evidence>
<feature type="transmembrane region" description="Helical" evidence="1">
    <location>
        <begin position="257"/>
        <end position="278"/>
    </location>
</feature>
<keyword evidence="1" id="KW-0472">Membrane</keyword>
<gene>
    <name evidence="2" type="ORF">D9615_008347</name>
</gene>
<comment type="caution">
    <text evidence="2">The sequence shown here is derived from an EMBL/GenBank/DDBJ whole genome shotgun (WGS) entry which is preliminary data.</text>
</comment>
<keyword evidence="1" id="KW-0812">Transmembrane</keyword>
<dbReference type="OrthoDB" id="3038990at2759"/>
<evidence type="ECO:0000313" key="3">
    <source>
        <dbReference type="Proteomes" id="UP000565441"/>
    </source>
</evidence>
<evidence type="ECO:0000256" key="1">
    <source>
        <dbReference type="SAM" id="Phobius"/>
    </source>
</evidence>
<keyword evidence="3" id="KW-1185">Reference proteome</keyword>
<sequence length="351" mass="38727">MDAHNSTIYDQQLNPLTPMAFLAPDAAYQSTIAAYVMVGSLGALIWDILINVDSDYKLLFKHKIGVPTITYFLSRASVLVYIIVNVIFQTAALPNCQVIKKTVCVLYHVAFSSTAFLFFLRVRAIFDKNKFVVAFFFVLWLGVLGGSLTVATVGNAVHLGPTKYCRATKLKPYASAAPITFAAHDTFVFLAISWRLLQNSMSDPHRSNLSLRSMVLGHSLPAFSRALLQDGQVYYLVSVTSNLVVAVITWARTVPLAYRLMFTIFNVAITNMMACRVYRHTRFGDFREDTISTQWLASRQVDVEAASSQGSPSQGTEVTEKAPPAVGVADSVHRVGKIQFAVSRGTVDDYA</sequence>
<feature type="transmembrane region" description="Helical" evidence="1">
    <location>
        <begin position="173"/>
        <end position="197"/>
    </location>
</feature>
<reference evidence="2 3" key="1">
    <citation type="journal article" date="2020" name="ISME J.">
        <title>Uncovering the hidden diversity of litter-decomposition mechanisms in mushroom-forming fungi.</title>
        <authorList>
            <person name="Floudas D."/>
            <person name="Bentzer J."/>
            <person name="Ahren D."/>
            <person name="Johansson T."/>
            <person name="Persson P."/>
            <person name="Tunlid A."/>
        </authorList>
    </citation>
    <scope>NUCLEOTIDE SEQUENCE [LARGE SCALE GENOMIC DNA]</scope>
    <source>
        <strain evidence="2 3">CBS 661.87</strain>
    </source>
</reference>
<organism evidence="2 3">
    <name type="scientific">Tricholomella constricta</name>
    <dbReference type="NCBI Taxonomy" id="117010"/>
    <lineage>
        <taxon>Eukaryota</taxon>
        <taxon>Fungi</taxon>
        <taxon>Dikarya</taxon>
        <taxon>Basidiomycota</taxon>
        <taxon>Agaricomycotina</taxon>
        <taxon>Agaricomycetes</taxon>
        <taxon>Agaricomycetidae</taxon>
        <taxon>Agaricales</taxon>
        <taxon>Tricholomatineae</taxon>
        <taxon>Lyophyllaceae</taxon>
        <taxon>Tricholomella</taxon>
    </lineage>
</organism>